<organism evidence="1 2">
    <name type="scientific">Spiroplasma ixodetis</name>
    <dbReference type="NCBI Taxonomy" id="2141"/>
    <lineage>
        <taxon>Bacteria</taxon>
        <taxon>Bacillati</taxon>
        <taxon>Mycoplasmatota</taxon>
        <taxon>Mollicutes</taxon>
        <taxon>Entomoplasmatales</taxon>
        <taxon>Spiroplasmataceae</taxon>
        <taxon>Spiroplasma</taxon>
    </lineage>
</organism>
<evidence type="ECO:0000313" key="2">
    <source>
        <dbReference type="Proteomes" id="UP001163387"/>
    </source>
</evidence>
<reference evidence="1 2" key="1">
    <citation type="journal article" date="2022" name="Front. Microbiol.">
        <title>Male-killing mechanisms vary between Spiroplasma species.</title>
        <authorList>
            <person name="Arai H."/>
            <person name="Inoue M."/>
            <person name="Kageyama D."/>
        </authorList>
    </citation>
    <scope>NUCLEOTIDE SEQUENCE [LARGE SCALE GENOMIC DNA]</scope>
    <source>
        <strain evidence="2">sHm</strain>
    </source>
</reference>
<keyword evidence="2" id="KW-1185">Reference proteome</keyword>
<dbReference type="RefSeq" id="WP_281748885.1">
    <property type="nucleotide sequence ID" value="NZ_AP026933.1"/>
</dbReference>
<protein>
    <submittedName>
        <fullName evidence="1">Uncharacterized protein</fullName>
    </submittedName>
</protein>
<dbReference type="Proteomes" id="UP001163387">
    <property type="component" value="Chromosome"/>
</dbReference>
<gene>
    <name evidence="1" type="ORF">SHM_02080</name>
</gene>
<name>A0ABM8BRT7_9MOLU</name>
<evidence type="ECO:0000313" key="1">
    <source>
        <dbReference type="EMBL" id="BDT02562.1"/>
    </source>
</evidence>
<accession>A0ABM8BRT7</accession>
<dbReference type="EMBL" id="AP026933">
    <property type="protein sequence ID" value="BDT02562.1"/>
    <property type="molecule type" value="Genomic_DNA"/>
</dbReference>
<sequence>MINVNLDIKNKIKETTKGMLLEIGEYETWFPIKDTTINQNNKKITLKIIEDFNYKLGKKSITKDIESIKGSDILKYIKNISDITTNENELISCEFYEQYNSYYIFKNDKNQECFKYNITWEENRKSFKINNPYNDNDLAINYIVTPMKDISTHNEKIFYLNY</sequence>
<proteinExistence type="predicted"/>